<dbReference type="Proteomes" id="UP001056291">
    <property type="component" value="Chromosome"/>
</dbReference>
<keyword evidence="6" id="KW-1185">Reference proteome</keyword>
<dbReference type="EC" id="5.4.99.-" evidence="2"/>
<comment type="similarity">
    <text evidence="1 2">Belongs to the pseudouridine synthase RluA family.</text>
</comment>
<accession>A0ABY4WBL2</accession>
<dbReference type="InterPro" id="IPR006224">
    <property type="entry name" value="PsdUridine_synth_RluA-like_CS"/>
</dbReference>
<dbReference type="CDD" id="cd02869">
    <property type="entry name" value="PseudoU_synth_RluA_like"/>
    <property type="match status" value="1"/>
</dbReference>
<evidence type="ECO:0000313" key="6">
    <source>
        <dbReference type="Proteomes" id="UP001056291"/>
    </source>
</evidence>
<protein>
    <recommendedName>
        <fullName evidence="2">Pseudouridine synthase</fullName>
        <ecNumber evidence="2">5.4.99.-</ecNumber>
    </recommendedName>
</protein>
<dbReference type="InterPro" id="IPR050188">
    <property type="entry name" value="RluA_PseudoU_synthase"/>
</dbReference>
<reference evidence="5" key="1">
    <citation type="submission" date="2022-06" db="EMBL/GenBank/DDBJ databases">
        <title>Sneathiella actinostolidae sp. nov., isolated from a sea anemonein the Western Pacific Ocean.</title>
        <authorList>
            <person name="Wei M.J."/>
        </authorList>
    </citation>
    <scope>NUCLEOTIDE SEQUENCE</scope>
    <source>
        <strain evidence="5">PHK-P5</strain>
    </source>
</reference>
<dbReference type="InterPro" id="IPR006225">
    <property type="entry name" value="PsdUridine_synth_RluC/D"/>
</dbReference>
<evidence type="ECO:0000256" key="2">
    <source>
        <dbReference type="RuleBase" id="RU362028"/>
    </source>
</evidence>
<comment type="catalytic activity">
    <reaction evidence="2">
        <text>a uridine in RNA = a pseudouridine in RNA</text>
        <dbReference type="Rhea" id="RHEA:48348"/>
        <dbReference type="Rhea" id="RHEA-COMP:12068"/>
        <dbReference type="Rhea" id="RHEA-COMP:12069"/>
        <dbReference type="ChEBI" id="CHEBI:65314"/>
        <dbReference type="ChEBI" id="CHEBI:65315"/>
    </reaction>
</comment>
<dbReference type="Pfam" id="PF00849">
    <property type="entry name" value="PseudoU_synth_2"/>
    <property type="match status" value="1"/>
</dbReference>
<dbReference type="PANTHER" id="PTHR21600:SF89">
    <property type="entry name" value="RIBOSOMAL LARGE SUBUNIT PSEUDOURIDINE SYNTHASE A"/>
    <property type="match status" value="1"/>
</dbReference>
<dbReference type="SUPFAM" id="SSF55120">
    <property type="entry name" value="Pseudouridine synthase"/>
    <property type="match status" value="1"/>
</dbReference>
<keyword evidence="2" id="KW-0413">Isomerase</keyword>
<dbReference type="EMBL" id="CP098747">
    <property type="protein sequence ID" value="USG63160.1"/>
    <property type="molecule type" value="Genomic_DNA"/>
</dbReference>
<dbReference type="InterPro" id="IPR020103">
    <property type="entry name" value="PsdUridine_synth_cat_dom_sf"/>
</dbReference>
<dbReference type="InterPro" id="IPR006145">
    <property type="entry name" value="PsdUridine_synth_RsuA/RluA"/>
</dbReference>
<dbReference type="NCBIfam" id="TIGR00005">
    <property type="entry name" value="rluA_subfam"/>
    <property type="match status" value="1"/>
</dbReference>
<dbReference type="Gene3D" id="3.30.2350.10">
    <property type="entry name" value="Pseudouridine synthase"/>
    <property type="match status" value="1"/>
</dbReference>
<feature type="domain" description="Pseudouridine synthase RsuA/RluA-like" evidence="4">
    <location>
        <begin position="19"/>
        <end position="166"/>
    </location>
</feature>
<sequence>MFTYRPPSDPVQILYQDADLVVIDKPSGLLSAPGRGEDKQDCALSRCRLTVPGALLVHRLDMDTSGIMVLALNPTSHRHLSQQFEQRRIGKTYLAWVEGSIAEDSGKIDLPLLADWPNRPKQKIDRENGKPSLTRWQVLEHRAGATLLKLTPESGRTHQLRVHCEAIGHPVLGDRLYGSLKSRGRARRLQLHAQLLTFDHPRTAEPSEFLSPGDLTGPASHDTLSPISAP</sequence>
<evidence type="ECO:0000313" key="5">
    <source>
        <dbReference type="EMBL" id="USG63160.1"/>
    </source>
</evidence>
<feature type="region of interest" description="Disordered" evidence="3">
    <location>
        <begin position="203"/>
        <end position="230"/>
    </location>
</feature>
<dbReference type="PANTHER" id="PTHR21600">
    <property type="entry name" value="MITOCHONDRIAL RNA PSEUDOURIDINE SYNTHASE"/>
    <property type="match status" value="1"/>
</dbReference>
<evidence type="ECO:0000256" key="1">
    <source>
        <dbReference type="ARBA" id="ARBA00010876"/>
    </source>
</evidence>
<dbReference type="PROSITE" id="PS01129">
    <property type="entry name" value="PSI_RLU"/>
    <property type="match status" value="1"/>
</dbReference>
<dbReference type="RefSeq" id="WP_251937800.1">
    <property type="nucleotide sequence ID" value="NZ_CP098747.1"/>
</dbReference>
<proteinExistence type="inferred from homology"/>
<evidence type="ECO:0000259" key="4">
    <source>
        <dbReference type="Pfam" id="PF00849"/>
    </source>
</evidence>
<evidence type="ECO:0000256" key="3">
    <source>
        <dbReference type="SAM" id="MobiDB-lite"/>
    </source>
</evidence>
<comment type="function">
    <text evidence="2">Responsible for synthesis of pseudouridine from uracil.</text>
</comment>
<gene>
    <name evidence="5" type="ORF">NBZ79_09245</name>
</gene>
<name>A0ABY4WBL2_9PROT</name>
<organism evidence="5 6">
    <name type="scientific">Sneathiella marina</name>
    <dbReference type="NCBI Taxonomy" id="2950108"/>
    <lineage>
        <taxon>Bacteria</taxon>
        <taxon>Pseudomonadati</taxon>
        <taxon>Pseudomonadota</taxon>
        <taxon>Alphaproteobacteria</taxon>
        <taxon>Sneathiellales</taxon>
        <taxon>Sneathiellaceae</taxon>
        <taxon>Sneathiella</taxon>
    </lineage>
</organism>